<comment type="caution">
    <text evidence="1">The sequence shown here is derived from an EMBL/GenBank/DDBJ whole genome shotgun (WGS) entry which is preliminary data.</text>
</comment>
<dbReference type="EMBL" id="JAHRHJ020000006">
    <property type="protein sequence ID" value="KAH9313383.1"/>
    <property type="molecule type" value="Genomic_DNA"/>
</dbReference>
<protein>
    <submittedName>
        <fullName evidence="1">Uncharacterized protein</fullName>
    </submittedName>
</protein>
<name>A0AA38L3L1_TAXCH</name>
<dbReference type="AlphaFoldDB" id="A0AA38L3L1"/>
<keyword evidence="2" id="KW-1185">Reference proteome</keyword>
<feature type="non-terminal residue" evidence="1">
    <location>
        <position position="86"/>
    </location>
</feature>
<evidence type="ECO:0000313" key="2">
    <source>
        <dbReference type="Proteomes" id="UP000824469"/>
    </source>
</evidence>
<evidence type="ECO:0000313" key="1">
    <source>
        <dbReference type="EMBL" id="KAH9313383.1"/>
    </source>
</evidence>
<organism evidence="1 2">
    <name type="scientific">Taxus chinensis</name>
    <name type="common">Chinese yew</name>
    <name type="synonym">Taxus wallichiana var. chinensis</name>
    <dbReference type="NCBI Taxonomy" id="29808"/>
    <lineage>
        <taxon>Eukaryota</taxon>
        <taxon>Viridiplantae</taxon>
        <taxon>Streptophyta</taxon>
        <taxon>Embryophyta</taxon>
        <taxon>Tracheophyta</taxon>
        <taxon>Spermatophyta</taxon>
        <taxon>Pinopsida</taxon>
        <taxon>Pinidae</taxon>
        <taxon>Conifers II</taxon>
        <taxon>Cupressales</taxon>
        <taxon>Taxaceae</taxon>
        <taxon>Taxus</taxon>
    </lineage>
</organism>
<proteinExistence type="predicted"/>
<reference evidence="1 2" key="1">
    <citation type="journal article" date="2021" name="Nat. Plants">
        <title>The Taxus genome provides insights into paclitaxel biosynthesis.</title>
        <authorList>
            <person name="Xiong X."/>
            <person name="Gou J."/>
            <person name="Liao Q."/>
            <person name="Li Y."/>
            <person name="Zhou Q."/>
            <person name="Bi G."/>
            <person name="Li C."/>
            <person name="Du R."/>
            <person name="Wang X."/>
            <person name="Sun T."/>
            <person name="Guo L."/>
            <person name="Liang H."/>
            <person name="Lu P."/>
            <person name="Wu Y."/>
            <person name="Zhang Z."/>
            <person name="Ro D.K."/>
            <person name="Shang Y."/>
            <person name="Huang S."/>
            <person name="Yan J."/>
        </authorList>
    </citation>
    <scope>NUCLEOTIDE SEQUENCE [LARGE SCALE GENOMIC DNA]</scope>
    <source>
        <strain evidence="1">Ta-2019</strain>
    </source>
</reference>
<sequence length="86" mass="9710">MLYVDSPAHMEILCSCEGNVDDAEADLVTLWAKGKASHGLQKHNLSCNYFQMALQPCPTSYENKFQYDQLKTQWQGFGKGLKDGHK</sequence>
<gene>
    <name evidence="1" type="ORF">KI387_028418</name>
</gene>
<dbReference type="Proteomes" id="UP000824469">
    <property type="component" value="Unassembled WGS sequence"/>
</dbReference>
<accession>A0AA38L3L1</accession>